<dbReference type="EMBL" id="MOAM01000016">
    <property type="protein sequence ID" value="ROL74580.1"/>
    <property type="molecule type" value="Genomic_DNA"/>
</dbReference>
<accession>A0A423DSA0</accession>
<reference evidence="1 2" key="1">
    <citation type="submission" date="2016-10" db="EMBL/GenBank/DDBJ databases">
        <title>Comparative genome analysis of multiple Pseudomonas spp. focuses on biocontrol and plant growth promoting traits.</title>
        <authorList>
            <person name="Tao X.-Y."/>
            <person name="Taylor C.G."/>
        </authorList>
    </citation>
    <scope>NUCLEOTIDE SEQUENCE [LARGE SCALE GENOMIC DNA]</scope>
    <source>
        <strain evidence="1 2">15D11</strain>
    </source>
</reference>
<sequence>MSAWLQRRWLMPAAWVMVGVLLVTLIVREGTARWQDARQWQALARTAASLQVQTRLSAEQLQQSAQAHSIVLNEVLAENHSWQIKGHAADEQSVQRWLLAVQREGVRPLRWSLEQGESGMSLELELQQ</sequence>
<protein>
    <submittedName>
        <fullName evidence="1">Type II secretion system protein GspM</fullName>
    </submittedName>
</protein>
<evidence type="ECO:0000313" key="1">
    <source>
        <dbReference type="EMBL" id="ROL74580.1"/>
    </source>
</evidence>
<name>A0A423DSA0_9PSED</name>
<organism evidence="1 2">
    <name type="scientific">Pseudomonas vranovensis</name>
    <dbReference type="NCBI Taxonomy" id="321661"/>
    <lineage>
        <taxon>Bacteria</taxon>
        <taxon>Pseudomonadati</taxon>
        <taxon>Pseudomonadota</taxon>
        <taxon>Gammaproteobacteria</taxon>
        <taxon>Pseudomonadales</taxon>
        <taxon>Pseudomonadaceae</taxon>
        <taxon>Pseudomonas</taxon>
    </lineage>
</organism>
<keyword evidence="2" id="KW-1185">Reference proteome</keyword>
<dbReference type="RefSeq" id="WP_123565707.1">
    <property type="nucleotide sequence ID" value="NZ_MOAM01000016.1"/>
</dbReference>
<comment type="caution">
    <text evidence="1">The sequence shown here is derived from an EMBL/GenBank/DDBJ whole genome shotgun (WGS) entry which is preliminary data.</text>
</comment>
<proteinExistence type="predicted"/>
<gene>
    <name evidence="1" type="ORF">BHU25_10215</name>
</gene>
<evidence type="ECO:0000313" key="2">
    <source>
        <dbReference type="Proteomes" id="UP000285286"/>
    </source>
</evidence>
<dbReference type="Proteomes" id="UP000285286">
    <property type="component" value="Unassembled WGS sequence"/>
</dbReference>
<dbReference type="AlphaFoldDB" id="A0A423DSA0"/>
<dbReference type="InterPro" id="IPR030927">
    <property type="entry name" value="T2SS_GspM_XcpZ"/>
</dbReference>
<dbReference type="NCBIfam" id="TIGR04412">
    <property type="entry name" value="T2SS_GspM_XcpZ"/>
    <property type="match status" value="1"/>
</dbReference>